<evidence type="ECO:0000256" key="1">
    <source>
        <dbReference type="ARBA" id="ARBA00008769"/>
    </source>
</evidence>
<organism evidence="3 4">
    <name type="scientific">Paramagnetospirillum magnetotacticum MS-1</name>
    <dbReference type="NCBI Taxonomy" id="272627"/>
    <lineage>
        <taxon>Bacteria</taxon>
        <taxon>Pseudomonadati</taxon>
        <taxon>Pseudomonadota</taxon>
        <taxon>Alphaproteobacteria</taxon>
        <taxon>Rhodospirillales</taxon>
        <taxon>Magnetospirillaceae</taxon>
        <taxon>Paramagnetospirillum</taxon>
    </lineage>
</organism>
<keyword evidence="4" id="KW-1185">Reference proteome</keyword>
<feature type="signal peptide" evidence="2">
    <location>
        <begin position="1"/>
        <end position="29"/>
    </location>
</feature>
<evidence type="ECO:0000313" key="3">
    <source>
        <dbReference type="EMBL" id="KIM00327.1"/>
    </source>
</evidence>
<protein>
    <submittedName>
        <fullName evidence="3">Carbohydrate-selective porin</fullName>
    </submittedName>
</protein>
<dbReference type="PANTHER" id="PTHR37944:SF1">
    <property type="entry name" value="PORIN B"/>
    <property type="match status" value="1"/>
</dbReference>
<dbReference type="EMBL" id="JXSL01000019">
    <property type="protein sequence ID" value="KIM00327.1"/>
    <property type="molecule type" value="Genomic_DNA"/>
</dbReference>
<dbReference type="Pfam" id="PF04966">
    <property type="entry name" value="OprB"/>
    <property type="match status" value="1"/>
</dbReference>
<dbReference type="InterPro" id="IPR007049">
    <property type="entry name" value="Carb-sel_porin_OprB"/>
</dbReference>
<dbReference type="PANTHER" id="PTHR37944">
    <property type="entry name" value="PORIN B"/>
    <property type="match status" value="1"/>
</dbReference>
<evidence type="ECO:0000256" key="2">
    <source>
        <dbReference type="RuleBase" id="RU363072"/>
    </source>
</evidence>
<dbReference type="STRING" id="272627.CCC_01482"/>
<evidence type="ECO:0000313" key="4">
    <source>
        <dbReference type="Proteomes" id="UP000031971"/>
    </source>
</evidence>
<dbReference type="Proteomes" id="UP000031971">
    <property type="component" value="Unassembled WGS sequence"/>
</dbReference>
<feature type="chain" id="PRO_5007227772" evidence="2">
    <location>
        <begin position="30"/>
        <end position="465"/>
    </location>
</feature>
<dbReference type="InterPro" id="IPR038673">
    <property type="entry name" value="OprB_sf"/>
</dbReference>
<dbReference type="GO" id="GO:0008643">
    <property type="term" value="P:carbohydrate transport"/>
    <property type="evidence" value="ECO:0007669"/>
    <property type="project" value="InterPro"/>
</dbReference>
<reference evidence="3 4" key="1">
    <citation type="submission" date="2015-01" db="EMBL/GenBank/DDBJ databases">
        <title>Genome Sequence of Magnetospirillum magnetotacticum Strain MS-1.</title>
        <authorList>
            <person name="Marinov G.K."/>
            <person name="Smalley M.D."/>
            <person name="DeSalvo G."/>
        </authorList>
    </citation>
    <scope>NUCLEOTIDE SEQUENCE [LARGE SCALE GENOMIC DNA]</scope>
    <source>
        <strain evidence="3 4">MS-1</strain>
    </source>
</reference>
<keyword evidence="2" id="KW-0732">Signal</keyword>
<gene>
    <name evidence="3" type="ORF">CCC_01482</name>
</gene>
<dbReference type="Gene3D" id="2.40.160.180">
    <property type="entry name" value="Carbohydrate-selective porin OprB"/>
    <property type="match status" value="1"/>
</dbReference>
<comment type="similarity">
    <text evidence="1 2">Belongs to the OprB family.</text>
</comment>
<dbReference type="GO" id="GO:0015288">
    <property type="term" value="F:porin activity"/>
    <property type="evidence" value="ECO:0007669"/>
    <property type="project" value="InterPro"/>
</dbReference>
<sequence>MKKIASLSNVLAGALVLPSLVLAVLPAVADEVTPEVEKGFWDREKLTGDWGGIRTDLADRGVELTATYTAETLGNPSGGIKRRAVGAALLQGDLDVNLDKLVGWQGGKIHATAFHIQGRQLTSNFIGGLIPVSSVEAAPSTRLFSLWFEQSVLDDRASLRFGQIPMQEEFFTSTYAAYMVNSAFGWPAIYAANMPSGGGGYPLANMGTRLKVKPTEEISLMAAVFSGNVAPGTNVGNDAQKRNRSGTDFSFGSPPVWFGEAAYSINQDKDSPGLPATFKLGGWYYNGRTADQHFDNTGRSLGSGASSGVARNLHGNWAVYGIVDHMLWKREGTVDSGVGAFFRTTYMPDDRNQMSYWLDTGLTLKGTFEGRDDDITGISFAYGKMSDELASRDADARRFGTATAPDHDFESVVEIMYSYAVTPWWSVTGFGQYLFHPGGTTTLPENSSKTIPDASVLGLRTSFKL</sequence>
<name>A0A0C2V5H7_PARME</name>
<dbReference type="InterPro" id="IPR052932">
    <property type="entry name" value="OprB_Porin"/>
</dbReference>
<dbReference type="GO" id="GO:0016020">
    <property type="term" value="C:membrane"/>
    <property type="evidence" value="ECO:0007669"/>
    <property type="project" value="InterPro"/>
</dbReference>
<accession>A0A0C2V5H7</accession>
<dbReference type="AlphaFoldDB" id="A0A0C2V5H7"/>
<comment type="caution">
    <text evidence="3">The sequence shown here is derived from an EMBL/GenBank/DDBJ whole genome shotgun (WGS) entry which is preliminary data.</text>
</comment>
<proteinExistence type="inferred from homology"/>